<gene>
    <name evidence="1" type="ORF">T459_15357</name>
</gene>
<name>A0A2G2ZK23_CAPAN</name>
<protein>
    <recommendedName>
        <fullName evidence="3">Ubiquitin-like protease family profile domain-containing protein</fullName>
    </recommendedName>
</protein>
<dbReference type="PANTHER" id="PTHR33022:SF13">
    <property type="entry name" value="UBIQUITIN-LIKE PROTEASE FAMILY PROFILE DOMAIN-CONTAINING PROTEIN"/>
    <property type="match status" value="1"/>
</dbReference>
<reference evidence="1 2" key="1">
    <citation type="journal article" date="2014" name="Nat. Genet.">
        <title>Genome sequence of the hot pepper provides insights into the evolution of pungency in Capsicum species.</title>
        <authorList>
            <person name="Kim S."/>
            <person name="Park M."/>
            <person name="Yeom S.I."/>
            <person name="Kim Y.M."/>
            <person name="Lee J.M."/>
            <person name="Lee H.A."/>
            <person name="Seo E."/>
            <person name="Choi J."/>
            <person name="Cheong K."/>
            <person name="Kim K.T."/>
            <person name="Jung K."/>
            <person name="Lee G.W."/>
            <person name="Oh S.K."/>
            <person name="Bae C."/>
            <person name="Kim S.B."/>
            <person name="Lee H.Y."/>
            <person name="Kim S.Y."/>
            <person name="Kim M.S."/>
            <person name="Kang B.C."/>
            <person name="Jo Y.D."/>
            <person name="Yang H.B."/>
            <person name="Jeong H.J."/>
            <person name="Kang W.H."/>
            <person name="Kwon J.K."/>
            <person name="Shin C."/>
            <person name="Lim J.Y."/>
            <person name="Park J.H."/>
            <person name="Huh J.H."/>
            <person name="Kim J.S."/>
            <person name="Kim B.D."/>
            <person name="Cohen O."/>
            <person name="Paran I."/>
            <person name="Suh M.C."/>
            <person name="Lee S.B."/>
            <person name="Kim Y.K."/>
            <person name="Shin Y."/>
            <person name="Noh S.J."/>
            <person name="Park J."/>
            <person name="Seo Y.S."/>
            <person name="Kwon S.Y."/>
            <person name="Kim H.A."/>
            <person name="Park J.M."/>
            <person name="Kim H.J."/>
            <person name="Choi S.B."/>
            <person name="Bosland P.W."/>
            <person name="Reeves G."/>
            <person name="Jo S.H."/>
            <person name="Lee B.W."/>
            <person name="Cho H.T."/>
            <person name="Choi H.S."/>
            <person name="Lee M.S."/>
            <person name="Yu Y."/>
            <person name="Do Choi Y."/>
            <person name="Park B.S."/>
            <person name="van Deynze A."/>
            <person name="Ashrafi H."/>
            <person name="Hill T."/>
            <person name="Kim W.T."/>
            <person name="Pai H.S."/>
            <person name="Ahn H.K."/>
            <person name="Yeam I."/>
            <person name="Giovannoni J.J."/>
            <person name="Rose J.K."/>
            <person name="Sorensen I."/>
            <person name="Lee S.J."/>
            <person name="Kim R.W."/>
            <person name="Choi I.Y."/>
            <person name="Choi B.S."/>
            <person name="Lim J.S."/>
            <person name="Lee Y.H."/>
            <person name="Choi D."/>
        </authorList>
    </citation>
    <scope>NUCLEOTIDE SEQUENCE [LARGE SCALE GENOMIC DNA]</scope>
    <source>
        <strain evidence="2">cv. CM334</strain>
    </source>
</reference>
<reference evidence="1 2" key="2">
    <citation type="journal article" date="2017" name="Genome Biol.">
        <title>New reference genome sequences of hot pepper reveal the massive evolution of plant disease-resistance genes by retroduplication.</title>
        <authorList>
            <person name="Kim S."/>
            <person name="Park J."/>
            <person name="Yeom S.I."/>
            <person name="Kim Y.M."/>
            <person name="Seo E."/>
            <person name="Kim K.T."/>
            <person name="Kim M.S."/>
            <person name="Lee J.M."/>
            <person name="Cheong K."/>
            <person name="Shin H.S."/>
            <person name="Kim S.B."/>
            <person name="Han K."/>
            <person name="Lee J."/>
            <person name="Park M."/>
            <person name="Lee H.A."/>
            <person name="Lee H.Y."/>
            <person name="Lee Y."/>
            <person name="Oh S."/>
            <person name="Lee J.H."/>
            <person name="Choi E."/>
            <person name="Choi E."/>
            <person name="Lee S.E."/>
            <person name="Jeon J."/>
            <person name="Kim H."/>
            <person name="Choi G."/>
            <person name="Song H."/>
            <person name="Lee J."/>
            <person name="Lee S.C."/>
            <person name="Kwon J.K."/>
            <person name="Lee H.Y."/>
            <person name="Koo N."/>
            <person name="Hong Y."/>
            <person name="Kim R.W."/>
            <person name="Kang W.H."/>
            <person name="Huh J.H."/>
            <person name="Kang B.C."/>
            <person name="Yang T.J."/>
            <person name="Lee Y.H."/>
            <person name="Bennetzen J.L."/>
            <person name="Choi D."/>
        </authorList>
    </citation>
    <scope>NUCLEOTIDE SEQUENCE [LARGE SCALE GENOMIC DNA]</scope>
    <source>
        <strain evidence="2">cv. CM334</strain>
    </source>
</reference>
<sequence length="159" mass="18484">MNYIHDTYTHYHRSHSEIDLSSHDKNVSSMKVVSVERSICEIMQGLCIPADCSLLDVYKKKTDQHAFDVHIVDGIVQQSSDTLNYGLFVAGYVEFLSDRHQIPSSEFDPKKHRTRYLSLLWDYCVHKACTEYVCDNQDLPRPKHTFIRSEDTKMIDVDP</sequence>
<evidence type="ECO:0008006" key="3">
    <source>
        <dbReference type="Google" id="ProtNLM"/>
    </source>
</evidence>
<organism evidence="1 2">
    <name type="scientific">Capsicum annuum</name>
    <name type="common">Capsicum pepper</name>
    <dbReference type="NCBI Taxonomy" id="4072"/>
    <lineage>
        <taxon>Eukaryota</taxon>
        <taxon>Viridiplantae</taxon>
        <taxon>Streptophyta</taxon>
        <taxon>Embryophyta</taxon>
        <taxon>Tracheophyta</taxon>
        <taxon>Spermatophyta</taxon>
        <taxon>Magnoliopsida</taxon>
        <taxon>eudicotyledons</taxon>
        <taxon>Gunneridae</taxon>
        <taxon>Pentapetalae</taxon>
        <taxon>asterids</taxon>
        <taxon>lamiids</taxon>
        <taxon>Solanales</taxon>
        <taxon>Solanaceae</taxon>
        <taxon>Solanoideae</taxon>
        <taxon>Capsiceae</taxon>
        <taxon>Capsicum</taxon>
    </lineage>
</organism>
<evidence type="ECO:0000313" key="1">
    <source>
        <dbReference type="EMBL" id="PHT82342.1"/>
    </source>
</evidence>
<dbReference type="PANTHER" id="PTHR33022">
    <property type="entry name" value="DUF1985 DOMAIN-CONTAINING PROTEIN"/>
    <property type="match status" value="1"/>
</dbReference>
<dbReference type="Gramene" id="PHT82342">
    <property type="protein sequence ID" value="PHT82342"/>
    <property type="gene ID" value="T459_15357"/>
</dbReference>
<evidence type="ECO:0000313" key="2">
    <source>
        <dbReference type="Proteomes" id="UP000222542"/>
    </source>
</evidence>
<accession>A0A2G2ZK23</accession>
<dbReference type="EMBL" id="AYRZ02000005">
    <property type="protein sequence ID" value="PHT82342.1"/>
    <property type="molecule type" value="Genomic_DNA"/>
</dbReference>
<proteinExistence type="predicted"/>
<keyword evidence="2" id="KW-1185">Reference proteome</keyword>
<dbReference type="Proteomes" id="UP000222542">
    <property type="component" value="Unassembled WGS sequence"/>
</dbReference>
<comment type="caution">
    <text evidence="1">The sequence shown here is derived from an EMBL/GenBank/DDBJ whole genome shotgun (WGS) entry which is preliminary data.</text>
</comment>
<dbReference type="AlphaFoldDB" id="A0A2G2ZK23"/>